<dbReference type="GO" id="GO:0005737">
    <property type="term" value="C:cytoplasm"/>
    <property type="evidence" value="ECO:0000318"/>
    <property type="project" value="GO_Central"/>
</dbReference>
<dbReference type="Proteomes" id="UP000000305">
    <property type="component" value="Unassembled WGS sequence"/>
</dbReference>
<dbReference type="InParanoid" id="E9GWA7"/>
<accession>E9GWA7</accession>
<dbReference type="GO" id="GO:0031625">
    <property type="term" value="F:ubiquitin protein ligase binding"/>
    <property type="evidence" value="ECO:0000318"/>
    <property type="project" value="GO_Central"/>
</dbReference>
<organism evidence="1 2">
    <name type="scientific">Daphnia pulex</name>
    <name type="common">Water flea</name>
    <dbReference type="NCBI Taxonomy" id="6669"/>
    <lineage>
        <taxon>Eukaryota</taxon>
        <taxon>Metazoa</taxon>
        <taxon>Ecdysozoa</taxon>
        <taxon>Arthropoda</taxon>
        <taxon>Crustacea</taxon>
        <taxon>Branchiopoda</taxon>
        <taxon>Diplostraca</taxon>
        <taxon>Cladocera</taxon>
        <taxon>Anomopoda</taxon>
        <taxon>Daphniidae</taxon>
        <taxon>Daphnia</taxon>
    </lineage>
</organism>
<sequence length="247" mass="28486">MEDLEAFGVSRHLFKKWTVGLRLFPIGGKGGFLKENPFGFFWRILYLTQFTPDDIAIGQYTFYLRNNDYLPYTLVFQPCPEANQGTPLLLSLIKTQSKKLKTLPVGSDNLDFAEANNQQDINQPHDDQPWFVWIVPNGQQQEKRKITHLNLHDSSEDLMMSQMKRIWGPAICPRDNLFDLWIDFGKETLGEKKVLNQWASQLIKQENTDVEFNVQGELMGAHSPIVMSGSPVFASMFQQSHHRIPEK</sequence>
<dbReference type="Gene3D" id="3.30.710.10">
    <property type="entry name" value="Potassium Channel Kv1.1, Chain A"/>
    <property type="match status" value="1"/>
</dbReference>
<gene>
    <name evidence="1" type="ORF">DAPPUDRAFT_322532</name>
</gene>
<reference evidence="1 2" key="1">
    <citation type="journal article" date="2011" name="Science">
        <title>The ecoresponsive genome of Daphnia pulex.</title>
        <authorList>
            <person name="Colbourne J.K."/>
            <person name="Pfrender M.E."/>
            <person name="Gilbert D."/>
            <person name="Thomas W.K."/>
            <person name="Tucker A."/>
            <person name="Oakley T.H."/>
            <person name="Tokishita S."/>
            <person name="Aerts A."/>
            <person name="Arnold G.J."/>
            <person name="Basu M.K."/>
            <person name="Bauer D.J."/>
            <person name="Caceres C.E."/>
            <person name="Carmel L."/>
            <person name="Casola C."/>
            <person name="Choi J.H."/>
            <person name="Detter J.C."/>
            <person name="Dong Q."/>
            <person name="Dusheyko S."/>
            <person name="Eads B.D."/>
            <person name="Frohlich T."/>
            <person name="Geiler-Samerotte K.A."/>
            <person name="Gerlach D."/>
            <person name="Hatcher P."/>
            <person name="Jogdeo S."/>
            <person name="Krijgsveld J."/>
            <person name="Kriventseva E.V."/>
            <person name="Kultz D."/>
            <person name="Laforsch C."/>
            <person name="Lindquist E."/>
            <person name="Lopez J."/>
            <person name="Manak J.R."/>
            <person name="Muller J."/>
            <person name="Pangilinan J."/>
            <person name="Patwardhan R.P."/>
            <person name="Pitluck S."/>
            <person name="Pritham E.J."/>
            <person name="Rechtsteiner A."/>
            <person name="Rho M."/>
            <person name="Rogozin I.B."/>
            <person name="Sakarya O."/>
            <person name="Salamov A."/>
            <person name="Schaack S."/>
            <person name="Shapiro H."/>
            <person name="Shiga Y."/>
            <person name="Skalitzky C."/>
            <person name="Smith Z."/>
            <person name="Souvorov A."/>
            <person name="Sung W."/>
            <person name="Tang Z."/>
            <person name="Tsuchiya D."/>
            <person name="Tu H."/>
            <person name="Vos H."/>
            <person name="Wang M."/>
            <person name="Wolf Y.I."/>
            <person name="Yamagata H."/>
            <person name="Yamada T."/>
            <person name="Ye Y."/>
            <person name="Shaw J.R."/>
            <person name="Andrews J."/>
            <person name="Crease T.J."/>
            <person name="Tang H."/>
            <person name="Lucas S.M."/>
            <person name="Robertson H.M."/>
            <person name="Bork P."/>
            <person name="Koonin E.V."/>
            <person name="Zdobnov E.M."/>
            <person name="Grigoriev I.V."/>
            <person name="Lynch M."/>
            <person name="Boore J.L."/>
        </authorList>
    </citation>
    <scope>NUCLEOTIDE SEQUENCE [LARGE SCALE GENOMIC DNA]</scope>
</reference>
<name>E9GWA7_DAPPU</name>
<proteinExistence type="predicted"/>
<dbReference type="SUPFAM" id="SSF54695">
    <property type="entry name" value="POZ domain"/>
    <property type="match status" value="1"/>
</dbReference>
<protein>
    <submittedName>
        <fullName evidence="1">Uncharacterized protein</fullName>
    </submittedName>
</protein>
<evidence type="ECO:0000313" key="2">
    <source>
        <dbReference type="Proteomes" id="UP000000305"/>
    </source>
</evidence>
<keyword evidence="2" id="KW-1185">Reference proteome</keyword>
<dbReference type="InterPro" id="IPR011333">
    <property type="entry name" value="SKP1/BTB/POZ_sf"/>
</dbReference>
<dbReference type="HOGENOM" id="CLU_1125515_0_0_1"/>
<dbReference type="AlphaFoldDB" id="E9GWA7"/>
<dbReference type="GO" id="GO:0005634">
    <property type="term" value="C:nucleus"/>
    <property type="evidence" value="ECO:0000318"/>
    <property type="project" value="GO_Central"/>
</dbReference>
<dbReference type="PANTHER" id="PTHR24413">
    <property type="entry name" value="SPECKLE-TYPE POZ PROTEIN"/>
    <property type="match status" value="1"/>
</dbReference>
<dbReference type="KEGG" id="dpx:DAPPUDRAFT_322532"/>
<dbReference type="GO" id="GO:0030162">
    <property type="term" value="P:regulation of proteolysis"/>
    <property type="evidence" value="ECO:0000318"/>
    <property type="project" value="GO_Central"/>
</dbReference>
<dbReference type="GO" id="GO:0043161">
    <property type="term" value="P:proteasome-mediated ubiquitin-dependent protein catabolic process"/>
    <property type="evidence" value="ECO:0000318"/>
    <property type="project" value="GO_Central"/>
</dbReference>
<dbReference type="EMBL" id="GL732570">
    <property type="protein sequence ID" value="EFX76228.1"/>
    <property type="molecule type" value="Genomic_DNA"/>
</dbReference>
<evidence type="ECO:0000313" key="1">
    <source>
        <dbReference type="EMBL" id="EFX76228.1"/>
    </source>
</evidence>